<dbReference type="NCBIfam" id="TIGR01865">
    <property type="entry name" value="cas_Csn1"/>
    <property type="match status" value="2"/>
</dbReference>
<keyword evidence="15" id="KW-1185">Reference proteome</keyword>
<evidence type="ECO:0000256" key="8">
    <source>
        <dbReference type="ARBA" id="ARBA00023118"/>
    </source>
</evidence>
<keyword evidence="8" id="KW-0051">Antiviral defense</keyword>
<keyword evidence="10" id="KW-0464">Manganese</keyword>
<dbReference type="InterPro" id="IPR003615">
    <property type="entry name" value="HNH_nuc"/>
</dbReference>
<dbReference type="InterPro" id="IPR033114">
    <property type="entry name" value="HNH_CAS9"/>
</dbReference>
<evidence type="ECO:0000313" key="15">
    <source>
        <dbReference type="Proteomes" id="UP001197770"/>
    </source>
</evidence>
<dbReference type="InterPro" id="IPR028629">
    <property type="entry name" value="Cas9"/>
</dbReference>
<dbReference type="Pfam" id="PF18541">
    <property type="entry name" value="RuvC_III"/>
    <property type="match status" value="1"/>
</dbReference>
<evidence type="ECO:0000256" key="1">
    <source>
        <dbReference type="ARBA" id="ARBA00001946"/>
    </source>
</evidence>
<evidence type="ECO:0000256" key="10">
    <source>
        <dbReference type="ARBA" id="ARBA00023211"/>
    </source>
</evidence>
<dbReference type="PROSITE" id="PS51749">
    <property type="entry name" value="HNH_CAS9"/>
    <property type="match status" value="1"/>
</dbReference>
<dbReference type="RefSeq" id="WP_228229903.1">
    <property type="nucleotide sequence ID" value="NZ_JAJGMW010000009.1"/>
</dbReference>
<dbReference type="InterPro" id="IPR041383">
    <property type="entry name" value="RuvC_III"/>
</dbReference>
<dbReference type="EMBL" id="JAJGMW010000009">
    <property type="protein sequence ID" value="MCC4212836.1"/>
    <property type="molecule type" value="Genomic_DNA"/>
</dbReference>
<evidence type="ECO:0000256" key="4">
    <source>
        <dbReference type="ARBA" id="ARBA00022759"/>
    </source>
</evidence>
<keyword evidence="2 12" id="KW-0540">Nuclease</keyword>
<keyword evidence="6" id="KW-0460">Magnesium</keyword>
<keyword evidence="5 12" id="KW-0378">Hydrolase</keyword>
<comment type="caution">
    <text evidence="14">The sequence shown here is derived from an EMBL/GenBank/DDBJ whole genome shotgun (WGS) entry which is preliminary data.</text>
</comment>
<dbReference type="Pfam" id="PF13395">
    <property type="entry name" value="HNH_4"/>
    <property type="match status" value="1"/>
</dbReference>
<name>A0ABS8GUQ9_9FLAO</name>
<reference evidence="14 15" key="1">
    <citation type="submission" date="2021-11" db="EMBL/GenBank/DDBJ databases">
        <title>Seasonal and diel survey of microbial diversity of the Tyrrhenian coast.</title>
        <authorList>
            <person name="Gattoni G."/>
            <person name="Corral P."/>
        </authorList>
    </citation>
    <scope>NUCLEOTIDE SEQUENCE [LARGE SCALE GENOMIC DNA]</scope>
    <source>
        <strain evidence="14 15">Mr9</strain>
    </source>
</reference>
<evidence type="ECO:0000256" key="7">
    <source>
        <dbReference type="ARBA" id="ARBA00022884"/>
    </source>
</evidence>
<evidence type="ECO:0000256" key="2">
    <source>
        <dbReference type="ARBA" id="ARBA00022722"/>
    </source>
</evidence>
<evidence type="ECO:0000313" key="14">
    <source>
        <dbReference type="EMBL" id="MCC4212836.1"/>
    </source>
</evidence>
<proteinExistence type="predicted"/>
<evidence type="ECO:0000256" key="3">
    <source>
        <dbReference type="ARBA" id="ARBA00022723"/>
    </source>
</evidence>
<sequence>MKKLGLDLGSSSLGWFLREQEEIIDFGSIIFNSGMVKGTSGYSSPTKDRREARLKRNPIKARKYRKTLLLNELKRHSMVPLDEKEIKNWSEYKKGKSKNFPDNLDFKKWLACNFSFNNGSNYKNPYELRVKALDEKLTPMELGRALYHLVQRRGFKDIGETNKETKKQIERRKESGFQEALASHRTIAEALQKEYLEKNIRARDNYPYRDEYEEELLNILRKQGFSLKQNTKKEFEDEFVRGLHKAIIWQQPLKTQKGTIGKCTLEPKKRRCAISHPLFEISRAWQFINTIKVKKGEDDEFEFLPQTYRNKLYETVFLKKDKNFKFEDVRKTVDRFYGKKKIYNYPLDSKKQTYETTIAGMPFCKSIIKLFGDTAKQDLTQIEQYTISTMPKNYFGYSVLDIWHNTTEFDEDALAKFGSEKLQLQPIIKKSKGESSEVSPLVIIKNNLPQGYGNLSQYVLRKIIPLLKDGYLYNDAVLLANIPEALGDEFEKNKDKIVSFLDEANKVYRERKRIITIVNSLIEKYKGEVEAFNNGEENHLFAHKDFSYTLKDSDKNAVEQACSNHFGEQKWKRFENKEELINQVGLEYQEFFYDSHRAFRKLENLQDIFENKLVENEIHLNKPLYHHSNRENIYGSPIKYRDTDMEILPLSQTNSIKNPMFNKAMSVLRKLVNQLIIEGKIDKDTEVVVEIARDLNDNNKRIAIEKFQKQRESKRNKIREFLQDYKTKEKPTLNVEESIHQFELWDEQVFQETKDEKGNSQKNLDRKDILKENNAIKRYELWMEQKGQCMYTGKMIAISQLFSTAINIEHTIPRKILPDNTLANQTVAFQHYNTNIKKTEFPLHLPNFEKDVEGIGTAIAPRLKQWENIRDGFKIAFESRQKPKGVEDEKTKNTRIQDKHFFKMHFDYWKEKAERFTWEDVSDKRAKRQLTDTQNISKYAREFLKTYFNRVSVQKGRVTAEFRKMLGLEDKDNPKDRAKHTHHTIDAAVLTYIPSNASRRDKLVKKMYKFKDESGKQLSYTPHSDFDVQKVKRAVENETLVYNYTKDNVTTQTFKKVRKAGKIQPKVDEDGNKKILKRNGQNIVYDAKIAQGDTIRATLFKDSFLGKIRDVERYEDGGPKRNEDNSDWLYKEGDEEFIYVKREPIEKINKSNLNDIVDPALAKLIEKQLGSKTIKDWQGNAIRHVRIKKKAGKQVKERIDFRSDKDYKNFYYAESGSIPYGIMLFEPNSNQRQLLQVHAYQIAEVFREKRKFDIDFFVSKYYPEKSEYKKLLLKVGQNLIVLNNDSEYEKRHDLKFQKNRLYKISKIDNGSLWLKYHLTATADNDLDDLVKEKKDELLWSYEKDLGLPKVVEDLSIDDIKSRNEDFQRRKFKMNSWDDFRMERLVRTVGKEKAVEIKTEMDKFKKVASTIEVEGETPLLKLNTSESWNFLYEGIDFEVSILGKINLKND</sequence>
<protein>
    <recommendedName>
        <fullName evidence="13">HNH Cas9-type domain-containing protein</fullName>
    </recommendedName>
</protein>
<gene>
    <name evidence="14" type="ORF">LLW17_08915</name>
</gene>
<evidence type="ECO:0000256" key="12">
    <source>
        <dbReference type="PROSITE-ProRule" id="PRU01085"/>
    </source>
</evidence>
<evidence type="ECO:0000256" key="9">
    <source>
        <dbReference type="ARBA" id="ARBA00023125"/>
    </source>
</evidence>
<comment type="cofactor">
    <cofactor evidence="1">
        <name>Mg(2+)</name>
        <dbReference type="ChEBI" id="CHEBI:18420"/>
    </cofactor>
</comment>
<dbReference type="Gene3D" id="3.30.420.10">
    <property type="entry name" value="Ribonuclease H-like superfamily/Ribonuclease H"/>
    <property type="match status" value="1"/>
</dbReference>
<organism evidence="14 15">
    <name type="scientific">Leeuwenhoekiella parthenopeia</name>
    <dbReference type="NCBI Taxonomy" id="2890320"/>
    <lineage>
        <taxon>Bacteria</taxon>
        <taxon>Pseudomonadati</taxon>
        <taxon>Bacteroidota</taxon>
        <taxon>Flavobacteriia</taxon>
        <taxon>Flavobacteriales</taxon>
        <taxon>Flavobacteriaceae</taxon>
        <taxon>Leeuwenhoekiella</taxon>
    </lineage>
</organism>
<evidence type="ECO:0000256" key="11">
    <source>
        <dbReference type="ARBA" id="ARBA00046380"/>
    </source>
</evidence>
<evidence type="ECO:0000256" key="6">
    <source>
        <dbReference type="ARBA" id="ARBA00022842"/>
    </source>
</evidence>
<keyword evidence="9 12" id="KW-0238">DNA-binding</keyword>
<comment type="subunit">
    <text evidence="11">Monomer. Binds crRNA and tracrRNA.</text>
</comment>
<evidence type="ECO:0000259" key="13">
    <source>
        <dbReference type="PROSITE" id="PS51749"/>
    </source>
</evidence>
<keyword evidence="3" id="KW-0479">Metal-binding</keyword>
<accession>A0ABS8GUQ9</accession>
<evidence type="ECO:0000256" key="5">
    <source>
        <dbReference type="ARBA" id="ARBA00022801"/>
    </source>
</evidence>
<keyword evidence="4 12" id="KW-0255">Endonuclease</keyword>
<keyword evidence="7" id="KW-0694">RNA-binding</keyword>
<dbReference type="Proteomes" id="UP001197770">
    <property type="component" value="Unassembled WGS sequence"/>
</dbReference>
<dbReference type="InterPro" id="IPR036397">
    <property type="entry name" value="RNaseH_sf"/>
</dbReference>
<feature type="domain" description="HNH Cas9-type" evidence="13">
    <location>
        <begin position="728"/>
        <end position="906"/>
    </location>
</feature>